<dbReference type="RefSeq" id="WP_091280261.1">
    <property type="nucleotide sequence ID" value="NZ_FAOZ01000015.1"/>
</dbReference>
<feature type="signal peptide" evidence="2">
    <location>
        <begin position="1"/>
        <end position="23"/>
    </location>
</feature>
<feature type="chain" id="PRO_5038727946" evidence="2">
    <location>
        <begin position="24"/>
        <end position="72"/>
    </location>
</feature>
<evidence type="ECO:0000256" key="2">
    <source>
        <dbReference type="SAM" id="SignalP"/>
    </source>
</evidence>
<organism evidence="3 4">
    <name type="scientific">Parafrankia irregularis</name>
    <dbReference type="NCBI Taxonomy" id="795642"/>
    <lineage>
        <taxon>Bacteria</taxon>
        <taxon>Bacillati</taxon>
        <taxon>Actinomycetota</taxon>
        <taxon>Actinomycetes</taxon>
        <taxon>Frankiales</taxon>
        <taxon>Frankiaceae</taxon>
        <taxon>Parafrankia</taxon>
    </lineage>
</organism>
<sequence length="72" mass="6737">MNTIAKLSAFGAALTLVFGGAYGVGTAVGPLDAATTSTDHDAATAGGHGGDHSGAAPDLPGTVGHGTDGHGH</sequence>
<accession>A0A0S4QQG9</accession>
<keyword evidence="4" id="KW-1185">Reference proteome</keyword>
<protein>
    <submittedName>
        <fullName evidence="3">Uncharacterized protein</fullName>
    </submittedName>
</protein>
<feature type="region of interest" description="Disordered" evidence="1">
    <location>
        <begin position="32"/>
        <end position="72"/>
    </location>
</feature>
<gene>
    <name evidence="3" type="ORF">Ga0074812_115165</name>
</gene>
<reference evidence="4" key="1">
    <citation type="submission" date="2015-11" db="EMBL/GenBank/DDBJ databases">
        <authorList>
            <person name="Varghese N."/>
        </authorList>
    </citation>
    <scope>NUCLEOTIDE SEQUENCE [LARGE SCALE GENOMIC DNA]</scope>
    <source>
        <strain evidence="4">DSM 45899</strain>
    </source>
</reference>
<proteinExistence type="predicted"/>
<keyword evidence="2" id="KW-0732">Signal</keyword>
<evidence type="ECO:0000256" key="1">
    <source>
        <dbReference type="SAM" id="MobiDB-lite"/>
    </source>
</evidence>
<dbReference type="Proteomes" id="UP000198802">
    <property type="component" value="Unassembled WGS sequence"/>
</dbReference>
<name>A0A0S4QQG9_9ACTN</name>
<evidence type="ECO:0000313" key="3">
    <source>
        <dbReference type="EMBL" id="CUU57963.1"/>
    </source>
</evidence>
<evidence type="ECO:0000313" key="4">
    <source>
        <dbReference type="Proteomes" id="UP000198802"/>
    </source>
</evidence>
<dbReference type="AlphaFoldDB" id="A0A0S4QQG9"/>
<dbReference type="EMBL" id="FAOZ01000015">
    <property type="protein sequence ID" value="CUU57963.1"/>
    <property type="molecule type" value="Genomic_DNA"/>
</dbReference>